<keyword evidence="2" id="KW-1185">Reference proteome</keyword>
<dbReference type="EMBL" id="CP107551">
    <property type="protein sequence ID" value="UYP20981.1"/>
    <property type="molecule type" value="Genomic_DNA"/>
</dbReference>
<sequence>MLTAAAFVPSPPLLVPELCGLAAAETADLRDAVLDVGRALSDAAEWVVVGVEDTERTVPATARGTFRGFGADVTVALGPDADGDPDPLLPLPALVAGWLRDRTAPQVRVDTHVLAAATDADKCADLGAELRARLDADDLPRALLVVADGAATLTPKAPGAHDPRSEAVEAALAAALAAGDPAALAHLDPALCAEIRLEGRAAWHVLAGAFPSRPTSVTVGYSAAPYGVGYHAGVWKP</sequence>
<reference evidence="1" key="1">
    <citation type="submission" date="2022-10" db="EMBL/GenBank/DDBJ databases">
        <title>Rhodococcus ferula Z13 complete genome.</title>
        <authorList>
            <person name="Long X."/>
            <person name="Zang M."/>
        </authorList>
    </citation>
    <scope>NUCLEOTIDE SEQUENCE</scope>
    <source>
        <strain evidence="1">Z13</strain>
    </source>
</reference>
<proteinExistence type="predicted"/>
<name>A0ACD4DLS3_9NOCA</name>
<dbReference type="Proteomes" id="UP001156484">
    <property type="component" value="Chromosome"/>
</dbReference>
<evidence type="ECO:0000313" key="1">
    <source>
        <dbReference type="EMBL" id="UYP20981.1"/>
    </source>
</evidence>
<gene>
    <name evidence="1" type="ORF">OED52_08890</name>
</gene>
<organism evidence="1 2">
    <name type="scientific">Rhodococcus sacchari</name>
    <dbReference type="NCBI Taxonomy" id="2962047"/>
    <lineage>
        <taxon>Bacteria</taxon>
        <taxon>Bacillati</taxon>
        <taxon>Actinomycetota</taxon>
        <taxon>Actinomycetes</taxon>
        <taxon>Mycobacteriales</taxon>
        <taxon>Nocardiaceae</taxon>
        <taxon>Rhodococcus</taxon>
    </lineage>
</organism>
<evidence type="ECO:0000313" key="2">
    <source>
        <dbReference type="Proteomes" id="UP001156484"/>
    </source>
</evidence>
<protein>
    <submittedName>
        <fullName evidence="1">Uncharacterized protein</fullName>
    </submittedName>
</protein>
<accession>A0ACD4DLS3</accession>